<name>A0A432WUB2_9GAMM</name>
<accession>A0A432WUB2</accession>
<dbReference type="EMBL" id="PIPP01000002">
    <property type="protein sequence ID" value="RUO37352.1"/>
    <property type="molecule type" value="Genomic_DNA"/>
</dbReference>
<evidence type="ECO:0000313" key="2">
    <source>
        <dbReference type="Proteomes" id="UP000286934"/>
    </source>
</evidence>
<dbReference type="Proteomes" id="UP000286934">
    <property type="component" value="Unassembled WGS sequence"/>
</dbReference>
<evidence type="ECO:0000313" key="1">
    <source>
        <dbReference type="EMBL" id="RUO37352.1"/>
    </source>
</evidence>
<protein>
    <submittedName>
        <fullName evidence="1">Uncharacterized protein</fullName>
    </submittedName>
</protein>
<keyword evidence="2" id="KW-1185">Reference proteome</keyword>
<dbReference type="AlphaFoldDB" id="A0A432WUB2"/>
<organism evidence="1 2">
    <name type="scientific">Aliidiomarina shirensis</name>
    <dbReference type="NCBI Taxonomy" id="1048642"/>
    <lineage>
        <taxon>Bacteria</taxon>
        <taxon>Pseudomonadati</taxon>
        <taxon>Pseudomonadota</taxon>
        <taxon>Gammaproteobacteria</taxon>
        <taxon>Alteromonadales</taxon>
        <taxon>Idiomarinaceae</taxon>
        <taxon>Aliidiomarina</taxon>
    </lineage>
</organism>
<reference evidence="2" key="1">
    <citation type="journal article" date="2018" name="Front. Microbiol.">
        <title>Genome-Based Analysis Reveals the Taxonomy and Diversity of the Family Idiomarinaceae.</title>
        <authorList>
            <person name="Liu Y."/>
            <person name="Lai Q."/>
            <person name="Shao Z."/>
        </authorList>
    </citation>
    <scope>NUCLEOTIDE SEQUENCE [LARGE SCALE GENOMIC DNA]</scope>
    <source>
        <strain evidence="2">AIS</strain>
    </source>
</reference>
<sequence length="65" mass="7228">MFSHKTKKTACVAVGGFTKDEEACVEFSTLQDLVKPLLEIKIVTKYYRVSDVINGLISDLSGKDF</sequence>
<comment type="caution">
    <text evidence="1">The sequence shown here is derived from an EMBL/GenBank/DDBJ whole genome shotgun (WGS) entry which is preliminary data.</text>
</comment>
<gene>
    <name evidence="1" type="ORF">CWE13_05155</name>
</gene>
<proteinExistence type="predicted"/>